<gene>
    <name evidence="1" type="ORF">WJX81_006708</name>
</gene>
<proteinExistence type="predicted"/>
<protein>
    <submittedName>
        <fullName evidence="1">Uncharacterized protein</fullName>
    </submittedName>
</protein>
<reference evidence="1 2" key="1">
    <citation type="journal article" date="2024" name="Nat. Commun.">
        <title>Phylogenomics reveals the evolutionary origins of lichenization in chlorophyte algae.</title>
        <authorList>
            <person name="Puginier C."/>
            <person name="Libourel C."/>
            <person name="Otte J."/>
            <person name="Skaloud P."/>
            <person name="Haon M."/>
            <person name="Grisel S."/>
            <person name="Petersen M."/>
            <person name="Berrin J.G."/>
            <person name="Delaux P.M."/>
            <person name="Dal Grande F."/>
            <person name="Keller J."/>
        </authorList>
    </citation>
    <scope>NUCLEOTIDE SEQUENCE [LARGE SCALE GENOMIC DNA]</scope>
    <source>
        <strain evidence="1 2">SAG 245.80</strain>
    </source>
</reference>
<evidence type="ECO:0000313" key="2">
    <source>
        <dbReference type="Proteomes" id="UP001445335"/>
    </source>
</evidence>
<accession>A0AAW1QLY2</accession>
<keyword evidence="2" id="KW-1185">Reference proteome</keyword>
<dbReference type="Proteomes" id="UP001445335">
    <property type="component" value="Unassembled WGS sequence"/>
</dbReference>
<sequence>MMADMHASMNESVTEWATYPSALSIDQLMNEHAKRHNGTWTVGVNLNSANSGVGIFFQDKEQFRSTILRR</sequence>
<dbReference type="AlphaFoldDB" id="A0AAW1QLY2"/>
<comment type="caution">
    <text evidence="1">The sequence shown here is derived from an EMBL/GenBank/DDBJ whole genome shotgun (WGS) entry which is preliminary data.</text>
</comment>
<dbReference type="EMBL" id="JALJOU010000086">
    <property type="protein sequence ID" value="KAK9822504.1"/>
    <property type="molecule type" value="Genomic_DNA"/>
</dbReference>
<organism evidence="1 2">
    <name type="scientific">Elliptochloris bilobata</name>
    <dbReference type="NCBI Taxonomy" id="381761"/>
    <lineage>
        <taxon>Eukaryota</taxon>
        <taxon>Viridiplantae</taxon>
        <taxon>Chlorophyta</taxon>
        <taxon>core chlorophytes</taxon>
        <taxon>Trebouxiophyceae</taxon>
        <taxon>Trebouxiophyceae incertae sedis</taxon>
        <taxon>Elliptochloris clade</taxon>
        <taxon>Elliptochloris</taxon>
    </lineage>
</organism>
<name>A0AAW1QLY2_9CHLO</name>
<evidence type="ECO:0000313" key="1">
    <source>
        <dbReference type="EMBL" id="KAK9822504.1"/>
    </source>
</evidence>